<dbReference type="EMBL" id="JAPQKI010000009">
    <property type="protein sequence ID" value="KAJ5089139.1"/>
    <property type="molecule type" value="Genomic_DNA"/>
</dbReference>
<evidence type="ECO:0000256" key="3">
    <source>
        <dbReference type="ARBA" id="ARBA00022507"/>
    </source>
</evidence>
<gene>
    <name evidence="12" type="ORF">N7532_007823</name>
</gene>
<feature type="transmembrane region" description="Helical" evidence="11">
    <location>
        <begin position="164"/>
        <end position="191"/>
    </location>
</feature>
<comment type="caution">
    <text evidence="12">The sequence shown here is derived from an EMBL/GenBank/DDBJ whole genome shotgun (WGS) entry which is preliminary data.</text>
</comment>
<dbReference type="OrthoDB" id="2874149at2759"/>
<keyword evidence="7 11" id="KW-0472">Membrane</keyword>
<accession>A0A9W9EWE5</accession>
<evidence type="ECO:0000256" key="1">
    <source>
        <dbReference type="ARBA" id="ARBA00004141"/>
    </source>
</evidence>
<keyword evidence="6" id="KW-0297">G-protein coupled receptor</keyword>
<dbReference type="RefSeq" id="XP_056471121.1">
    <property type="nucleotide sequence ID" value="XM_056620315.1"/>
</dbReference>
<dbReference type="AlphaFoldDB" id="A0A9W9EWE5"/>
<dbReference type="Pfam" id="PF02076">
    <property type="entry name" value="STE3"/>
    <property type="match status" value="1"/>
</dbReference>
<evidence type="ECO:0000256" key="8">
    <source>
        <dbReference type="ARBA" id="ARBA00023170"/>
    </source>
</evidence>
<evidence type="ECO:0000256" key="9">
    <source>
        <dbReference type="ARBA" id="ARBA00023224"/>
    </source>
</evidence>
<dbReference type="PRINTS" id="PR00899">
    <property type="entry name" value="GPCRSTE3"/>
</dbReference>
<reference evidence="12" key="1">
    <citation type="submission" date="2022-11" db="EMBL/GenBank/DDBJ databases">
        <authorList>
            <person name="Petersen C."/>
        </authorList>
    </citation>
    <scope>NUCLEOTIDE SEQUENCE</scope>
    <source>
        <strain evidence="12">IBT 30761</strain>
    </source>
</reference>
<dbReference type="GeneID" id="81359294"/>
<keyword evidence="5 11" id="KW-1133">Transmembrane helix</keyword>
<protein>
    <submittedName>
        <fullName evidence="12">Uncharacterized protein</fullName>
    </submittedName>
</protein>
<feature type="transmembrane region" description="Helical" evidence="11">
    <location>
        <begin position="12"/>
        <end position="31"/>
    </location>
</feature>
<evidence type="ECO:0000256" key="4">
    <source>
        <dbReference type="ARBA" id="ARBA00022692"/>
    </source>
</evidence>
<dbReference type="PANTHER" id="PTHR28097:SF1">
    <property type="entry name" value="PHEROMONE A FACTOR RECEPTOR"/>
    <property type="match status" value="1"/>
</dbReference>
<keyword evidence="4 11" id="KW-0812">Transmembrane</keyword>
<evidence type="ECO:0000256" key="11">
    <source>
        <dbReference type="SAM" id="Phobius"/>
    </source>
</evidence>
<evidence type="ECO:0000256" key="6">
    <source>
        <dbReference type="ARBA" id="ARBA00023040"/>
    </source>
</evidence>
<evidence type="ECO:0000256" key="5">
    <source>
        <dbReference type="ARBA" id="ARBA00022989"/>
    </source>
</evidence>
<feature type="transmembrane region" description="Helical" evidence="11">
    <location>
        <begin position="219"/>
        <end position="240"/>
    </location>
</feature>
<dbReference type="GO" id="GO:0005886">
    <property type="term" value="C:plasma membrane"/>
    <property type="evidence" value="ECO:0007669"/>
    <property type="project" value="TreeGrafter"/>
</dbReference>
<dbReference type="GO" id="GO:0004932">
    <property type="term" value="F:mating-type factor pheromone receptor activity"/>
    <property type="evidence" value="ECO:0007669"/>
    <property type="project" value="InterPro"/>
</dbReference>
<comment type="subcellular location">
    <subcellularLocation>
        <location evidence="1">Membrane</location>
        <topology evidence="1">Multi-pass membrane protein</topology>
    </subcellularLocation>
</comment>
<name>A0A9W9EWE5_9EURO</name>
<evidence type="ECO:0000256" key="7">
    <source>
        <dbReference type="ARBA" id="ARBA00023136"/>
    </source>
</evidence>
<keyword evidence="9" id="KW-0807">Transducer</keyword>
<evidence type="ECO:0000256" key="2">
    <source>
        <dbReference type="ARBA" id="ARBA00011085"/>
    </source>
</evidence>
<feature type="transmembrane region" description="Helical" evidence="11">
    <location>
        <begin position="82"/>
        <end position="104"/>
    </location>
</feature>
<feature type="transmembrane region" description="Helical" evidence="11">
    <location>
        <begin position="278"/>
        <end position="294"/>
    </location>
</feature>
<organism evidence="12 13">
    <name type="scientific">Penicillium argentinense</name>
    <dbReference type="NCBI Taxonomy" id="1131581"/>
    <lineage>
        <taxon>Eukaryota</taxon>
        <taxon>Fungi</taxon>
        <taxon>Dikarya</taxon>
        <taxon>Ascomycota</taxon>
        <taxon>Pezizomycotina</taxon>
        <taxon>Eurotiomycetes</taxon>
        <taxon>Eurotiomycetidae</taxon>
        <taxon>Eurotiales</taxon>
        <taxon>Aspergillaceae</taxon>
        <taxon>Penicillium</taxon>
    </lineage>
</organism>
<evidence type="ECO:0000313" key="13">
    <source>
        <dbReference type="Proteomes" id="UP001149074"/>
    </source>
</evidence>
<keyword evidence="3" id="KW-0589">Pheromone response</keyword>
<dbReference type="CDD" id="cd14966">
    <property type="entry name" value="7tmD_STE3"/>
    <property type="match status" value="1"/>
</dbReference>
<feature type="region of interest" description="Disordered" evidence="10">
    <location>
        <begin position="344"/>
        <end position="380"/>
    </location>
</feature>
<dbReference type="GO" id="GO:0000750">
    <property type="term" value="P:pheromone-dependent signal transduction involved in conjugation with cellular fusion"/>
    <property type="evidence" value="ECO:0007669"/>
    <property type="project" value="TreeGrafter"/>
</dbReference>
<evidence type="ECO:0000256" key="10">
    <source>
        <dbReference type="SAM" id="MobiDB-lite"/>
    </source>
</evidence>
<comment type="similarity">
    <text evidence="2">Belongs to the G-protein coupled receptor 4 family.</text>
</comment>
<proteinExistence type="inferred from homology"/>
<dbReference type="Proteomes" id="UP001149074">
    <property type="component" value="Unassembled WGS sequence"/>
</dbReference>
<reference evidence="12" key="2">
    <citation type="journal article" date="2023" name="IMA Fungus">
        <title>Comparative genomic study of the Penicillium genus elucidates a diverse pangenome and 15 lateral gene transfer events.</title>
        <authorList>
            <person name="Petersen C."/>
            <person name="Sorensen T."/>
            <person name="Nielsen M.R."/>
            <person name="Sondergaard T.E."/>
            <person name="Sorensen J.L."/>
            <person name="Fitzpatrick D.A."/>
            <person name="Frisvad J.C."/>
            <person name="Nielsen K.L."/>
        </authorList>
    </citation>
    <scope>NUCLEOTIDE SEQUENCE</scope>
    <source>
        <strain evidence="12">IBT 30761</strain>
    </source>
</reference>
<feature type="transmembrane region" description="Helical" evidence="11">
    <location>
        <begin position="124"/>
        <end position="144"/>
    </location>
</feature>
<dbReference type="Gene3D" id="1.20.1070.10">
    <property type="entry name" value="Rhodopsin 7-helix transmembrane proteins"/>
    <property type="match status" value="1"/>
</dbReference>
<keyword evidence="8" id="KW-0675">Receptor</keyword>
<feature type="transmembrane region" description="Helical" evidence="11">
    <location>
        <begin position="43"/>
        <end position="62"/>
    </location>
</feature>
<sequence length="460" mass="51317">MTTEYPRYLAAVALPVLSFIGIGLNITPLILHAKNRNIPAVSLISWYLLLNLFNIINALTWPTDDLESRWDGTGLCDIQVKMQVGALFAVPGALVGIFRGLAFVLDTSCATLIPGKTQRWRSHIMDLIFCIALPIVAMVLHVVWQKDRYLLYSISGCVINLDESWVSFALCFIWPPIICFVAAYYCCLILIRLRKYRSEFGMILHSSQSNLNKSRFFRLLLLGLGLLVCILPVEIFTFYLDLKGSLPWHPYSWAQLHGPGWPTITKVPTHGEVFFDRWSPPGAAFVIFGFFGFSHDATKIYRTMLWALGFGCFLPPTDSSNSTTLIGTTPSRAKLMFWKGKSSARTETKSSDGSDSQPSQSGIVDSSDRASSQSSPTTTPVKSWFPRWLLFNCRANCHNENTLLEDLPAAGNTVYTNAWAGTSVSRAGEEFESGSTPSPPVNKNFIHVKQVICQQSEFQI</sequence>
<dbReference type="PANTHER" id="PTHR28097">
    <property type="entry name" value="PHEROMONE A FACTOR RECEPTOR"/>
    <property type="match status" value="1"/>
</dbReference>
<keyword evidence="13" id="KW-1185">Reference proteome</keyword>
<evidence type="ECO:0000313" key="12">
    <source>
        <dbReference type="EMBL" id="KAJ5089139.1"/>
    </source>
</evidence>
<dbReference type="InterPro" id="IPR001499">
    <property type="entry name" value="GPCR_STE3"/>
</dbReference>
<feature type="compositionally biased region" description="Low complexity" evidence="10">
    <location>
        <begin position="353"/>
        <end position="362"/>
    </location>
</feature>